<feature type="compositionally biased region" description="Basic and acidic residues" evidence="1">
    <location>
        <begin position="554"/>
        <end position="565"/>
    </location>
</feature>
<feature type="compositionally biased region" description="Polar residues" evidence="1">
    <location>
        <begin position="516"/>
        <end position="525"/>
    </location>
</feature>
<feature type="compositionally biased region" description="Pro residues" evidence="1">
    <location>
        <begin position="432"/>
        <end position="443"/>
    </location>
</feature>
<feature type="region of interest" description="Disordered" evidence="1">
    <location>
        <begin position="176"/>
        <end position="472"/>
    </location>
</feature>
<dbReference type="EMBL" id="FLRD01001791">
    <property type="protein sequence ID" value="SBT58234.1"/>
    <property type="molecule type" value="Genomic_DNA"/>
</dbReference>
<feature type="compositionally biased region" description="Low complexity" evidence="1">
    <location>
        <begin position="359"/>
        <end position="383"/>
    </location>
</feature>
<sequence length="1029" mass="117075">MSHNSGFTTLTHYIPVDAFISMIERDVKKLIHEYGHINCGLKHEELCNKLNKYIYQKKTLELSFMDEKGKKEWNTKWSKKRNEFFNRLFEEEGFINMCYPKNYKKNPSLYQLKSKHIQFCKERDVRRATVVANPLYSKCVNYNSWINTETTKLIHEFLRNVSASSLATVKKYFNTKEHPKGHDPRNIYPGSKLDCDQYNTPPSIHPQTTVKTSLSDSSHHPKIPTVRQESHGKSGISVPDGDKRIQKTETDVKKSPQSEPPAFDSVASSLTKTQLRGTSTDEDTNVKPKVLGSPINGENAKKESIPVPPQHPTDNPPHLQAKQNQSVKTPPRAETPPPLLKDRNLQPVKQNLPSPVAISSQTKSTSSSLTMTSTSSLNLDLPSPSDPLPPAVATKDQDKASHLTTTSDTLVTKHSTQTIPALSDAVSSLAQPQPPTMSTPPPVTSAQGPTTPASSSSSTDTTTVTITTSAPSTAIITTMSTTQNSISFSNEAPGINGSQEPPLLQAPKEPKATVPITVTQTPTSLSRDDTGVVIDTSQPATDDVSKQTSWSKEASPKEKDTRQESRAQLSSIISQTSEQEPDKGLVGTEVKLPKNIDQTNPMLIISPDQTGISTDHSQLIPHANVDPDQIPGVKSGKDITNNSITQKGKNDNPNIIPEEITPLKHIIPTLLVILAAITLLFQLYKYTPFGFLLGRRRKRRKRDLRSTFVIPEESTYESPNIALHEWEDHNLVGKTVENEVYTKLLKINRYKQEMQKRKKKNKKTLIEVHIEVLEESKNNEWELHKGDFLKICLRGFINEENDNYQNFLNSNLTINNIKNEKTIEDIQKQDILWNNWIENHRNILEQWKKEDWFQNLKNVWKNEEQMYKEKNDKLQENTLNEQDTHSIVSQKEIWKQWISKQATLIKMFNQEDWFKELVDEQNKEKNNYHINEYNNISVTSIIGLKNEKTNHEEGRSKNIIQKLMVQIHMMVLEECIKEEIIRNKESSIDNFIQDIHKQNNYDEKRNIPQCDTDNFNVLEYEEIHTSTNK</sequence>
<accession>A0A1A9ANJ2</accession>
<keyword evidence="2" id="KW-0812">Transmembrane</keyword>
<feature type="compositionally biased region" description="Basic and acidic residues" evidence="1">
    <location>
        <begin position="176"/>
        <end position="185"/>
    </location>
</feature>
<reference evidence="4" key="1">
    <citation type="submission" date="2016-05" db="EMBL/GenBank/DDBJ databases">
        <authorList>
            <person name="Naeem Raeece"/>
        </authorList>
    </citation>
    <scope>NUCLEOTIDE SEQUENCE [LARGE SCALE GENOMIC DNA]</scope>
</reference>
<feature type="compositionally biased region" description="Polar residues" evidence="1">
    <location>
        <begin position="535"/>
        <end position="552"/>
    </location>
</feature>
<feature type="transmembrane region" description="Helical" evidence="2">
    <location>
        <begin position="670"/>
        <end position="693"/>
    </location>
</feature>
<evidence type="ECO:0000313" key="4">
    <source>
        <dbReference type="Proteomes" id="UP000078555"/>
    </source>
</evidence>
<dbReference type="AlphaFoldDB" id="A0A1A9ANJ2"/>
<gene>
    <name evidence="3" type="ORF">POVWA1_086400</name>
</gene>
<feature type="compositionally biased region" description="Low complexity" evidence="1">
    <location>
        <begin position="444"/>
        <end position="472"/>
    </location>
</feature>
<keyword evidence="4" id="KW-1185">Reference proteome</keyword>
<feature type="compositionally biased region" description="Basic and acidic residues" evidence="1">
    <location>
        <begin position="240"/>
        <end position="256"/>
    </location>
</feature>
<evidence type="ECO:0000313" key="3">
    <source>
        <dbReference type="EMBL" id="SBT58234.1"/>
    </source>
</evidence>
<feature type="compositionally biased region" description="Pro residues" evidence="1">
    <location>
        <begin position="306"/>
        <end position="315"/>
    </location>
</feature>
<evidence type="ECO:0000256" key="2">
    <source>
        <dbReference type="SAM" id="Phobius"/>
    </source>
</evidence>
<feature type="compositionally biased region" description="Polar residues" evidence="1">
    <location>
        <begin position="566"/>
        <end position="578"/>
    </location>
</feature>
<keyword evidence="2" id="KW-1133">Transmembrane helix</keyword>
<dbReference type="Proteomes" id="UP000078555">
    <property type="component" value="Unassembled WGS sequence"/>
</dbReference>
<feature type="compositionally biased region" description="Polar residues" evidence="1">
    <location>
        <begin position="266"/>
        <end position="278"/>
    </location>
</feature>
<feature type="region of interest" description="Disordered" evidence="1">
    <location>
        <begin position="484"/>
        <end position="588"/>
    </location>
</feature>
<keyword evidence="2" id="KW-0472">Membrane</keyword>
<name>A0A1A9ANJ2_PLAOA</name>
<organism evidence="3 4">
    <name type="scientific">Plasmodium ovale wallikeri</name>
    <dbReference type="NCBI Taxonomy" id="864142"/>
    <lineage>
        <taxon>Eukaryota</taxon>
        <taxon>Sar</taxon>
        <taxon>Alveolata</taxon>
        <taxon>Apicomplexa</taxon>
        <taxon>Aconoidasida</taxon>
        <taxon>Haemosporida</taxon>
        <taxon>Plasmodiidae</taxon>
        <taxon>Plasmodium</taxon>
        <taxon>Plasmodium (Plasmodium)</taxon>
    </lineage>
</organism>
<feature type="compositionally biased region" description="Polar residues" evidence="1">
    <location>
        <begin position="197"/>
        <end position="216"/>
    </location>
</feature>
<protein>
    <submittedName>
        <fullName evidence="3">STP1 protein</fullName>
    </submittedName>
</protein>
<proteinExistence type="predicted"/>
<evidence type="ECO:0000256" key="1">
    <source>
        <dbReference type="SAM" id="MobiDB-lite"/>
    </source>
</evidence>
<feature type="compositionally biased region" description="Polar residues" evidence="1">
    <location>
        <begin position="402"/>
        <end position="430"/>
    </location>
</feature>